<dbReference type="eggNOG" id="ENOG502SBCQ">
    <property type="taxonomic scope" value="Eukaryota"/>
</dbReference>
<name>A0A1I7S6X4_BURXY</name>
<proteinExistence type="predicted"/>
<gene>
    <name evidence="2" type="ORF">BXYJ_LOCUS12606</name>
    <name evidence="1" type="ORF">BXYJ_LOCUS182</name>
</gene>
<dbReference type="Proteomes" id="UP000582659">
    <property type="component" value="Unassembled WGS sequence"/>
</dbReference>
<evidence type="ECO:0000313" key="2">
    <source>
        <dbReference type="EMBL" id="CAD5232515.1"/>
    </source>
</evidence>
<evidence type="ECO:0000313" key="3">
    <source>
        <dbReference type="Proteomes" id="UP000095284"/>
    </source>
</evidence>
<dbReference type="EMBL" id="CAJFDI010000005">
    <property type="protein sequence ID" value="CAD5232515.1"/>
    <property type="molecule type" value="Genomic_DNA"/>
</dbReference>
<protein>
    <submittedName>
        <fullName evidence="1">(pine wood nematode) hypothetical protein</fullName>
    </submittedName>
</protein>
<dbReference type="WBParaSite" id="BXY_0876300.1">
    <property type="protein sequence ID" value="BXY_0876300.1"/>
    <property type="gene ID" value="BXY_0876300"/>
</dbReference>
<dbReference type="Proteomes" id="UP000095284">
    <property type="component" value="Unplaced"/>
</dbReference>
<dbReference type="AlphaFoldDB" id="A0A1I7S6X4"/>
<sequence>MKLIDQAASLISPPPPDVLYSYGQYGDHIRALEQKGIKTMQGVPGEETLRNLRPHSLLVLDDQMSAVDEKWLVDVFAKKSHHMLFNVIFLTQDAFEKSLKTVRMNAQYLVLLKAPNSQLHVRVLGSHLFPRKRGFVEAYNDATEKPYSYLLIDLHPRTKDTLRLRANIFHGEMTTIYQL</sequence>
<evidence type="ECO:0000313" key="1">
    <source>
        <dbReference type="EMBL" id="CAD5207946.1"/>
    </source>
</evidence>
<evidence type="ECO:0000313" key="4">
    <source>
        <dbReference type="Proteomes" id="UP000659654"/>
    </source>
</evidence>
<keyword evidence="4" id="KW-1185">Reference proteome</keyword>
<dbReference type="EMBL" id="CAJFDI010000001">
    <property type="protein sequence ID" value="CAD5207946.1"/>
    <property type="molecule type" value="Genomic_DNA"/>
</dbReference>
<dbReference type="OrthoDB" id="5783151at2759"/>
<dbReference type="Proteomes" id="UP000659654">
    <property type="component" value="Unassembled WGS sequence"/>
</dbReference>
<reference evidence="5" key="1">
    <citation type="submission" date="2016-11" db="UniProtKB">
        <authorList>
            <consortium name="WormBaseParasite"/>
        </authorList>
    </citation>
    <scope>IDENTIFICATION</scope>
</reference>
<organism evidence="3 5">
    <name type="scientific">Bursaphelenchus xylophilus</name>
    <name type="common">Pinewood nematode worm</name>
    <name type="synonym">Aphelenchoides xylophilus</name>
    <dbReference type="NCBI Taxonomy" id="6326"/>
    <lineage>
        <taxon>Eukaryota</taxon>
        <taxon>Metazoa</taxon>
        <taxon>Ecdysozoa</taxon>
        <taxon>Nematoda</taxon>
        <taxon>Chromadorea</taxon>
        <taxon>Rhabditida</taxon>
        <taxon>Tylenchina</taxon>
        <taxon>Tylenchomorpha</taxon>
        <taxon>Aphelenchoidea</taxon>
        <taxon>Aphelenchoididae</taxon>
        <taxon>Bursaphelenchus</taxon>
    </lineage>
</organism>
<evidence type="ECO:0000313" key="5">
    <source>
        <dbReference type="WBParaSite" id="BXY_0876300.1"/>
    </source>
</evidence>
<accession>A0A1I7S6X4</accession>
<dbReference type="EMBL" id="CAJFCV020000005">
    <property type="protein sequence ID" value="CAG9125101.1"/>
    <property type="molecule type" value="Genomic_DNA"/>
</dbReference>
<dbReference type="EMBL" id="CAJFCV020000001">
    <property type="protein sequence ID" value="CAG9079640.1"/>
    <property type="molecule type" value="Genomic_DNA"/>
</dbReference>
<reference evidence="1" key="2">
    <citation type="submission" date="2020-09" db="EMBL/GenBank/DDBJ databases">
        <authorList>
            <person name="Kikuchi T."/>
        </authorList>
    </citation>
    <scope>NUCLEOTIDE SEQUENCE</scope>
    <source>
        <strain evidence="1">Ka4C1</strain>
    </source>
</reference>